<dbReference type="RefSeq" id="WP_380049097.1">
    <property type="nucleotide sequence ID" value="NZ_JBHLTC010000020.1"/>
</dbReference>
<evidence type="ECO:0000313" key="3">
    <source>
        <dbReference type="Proteomes" id="UP001589890"/>
    </source>
</evidence>
<gene>
    <name evidence="2" type="ORF">ACFFGN_18340</name>
</gene>
<organism evidence="2 3">
    <name type="scientific">Kribbella deserti</name>
    <dbReference type="NCBI Taxonomy" id="1926257"/>
    <lineage>
        <taxon>Bacteria</taxon>
        <taxon>Bacillati</taxon>
        <taxon>Actinomycetota</taxon>
        <taxon>Actinomycetes</taxon>
        <taxon>Propionibacteriales</taxon>
        <taxon>Kribbellaceae</taxon>
        <taxon>Kribbella</taxon>
    </lineage>
</organism>
<evidence type="ECO:0008006" key="4">
    <source>
        <dbReference type="Google" id="ProtNLM"/>
    </source>
</evidence>
<name>A0ABV6QN37_9ACTN</name>
<sequence>MSGATALEQARAAGKFTTVYDAWWVAACKAHGDTARARALIEVLLHNHMGHEGVVADLTIARQAGALTADAVALEARKAADTDLPGTPRTTPARRTTVP</sequence>
<reference evidence="2 3" key="1">
    <citation type="submission" date="2024-09" db="EMBL/GenBank/DDBJ databases">
        <authorList>
            <person name="Sun Q."/>
            <person name="Mori K."/>
        </authorList>
    </citation>
    <scope>NUCLEOTIDE SEQUENCE [LARGE SCALE GENOMIC DNA]</scope>
    <source>
        <strain evidence="2 3">CGMCC 1.15906</strain>
    </source>
</reference>
<evidence type="ECO:0000313" key="2">
    <source>
        <dbReference type="EMBL" id="MFC0626045.1"/>
    </source>
</evidence>
<feature type="region of interest" description="Disordered" evidence="1">
    <location>
        <begin position="78"/>
        <end position="99"/>
    </location>
</feature>
<comment type="caution">
    <text evidence="2">The sequence shown here is derived from an EMBL/GenBank/DDBJ whole genome shotgun (WGS) entry which is preliminary data.</text>
</comment>
<keyword evidence="3" id="KW-1185">Reference proteome</keyword>
<feature type="compositionally biased region" description="Low complexity" evidence="1">
    <location>
        <begin position="85"/>
        <end position="99"/>
    </location>
</feature>
<protein>
    <recommendedName>
        <fullName evidence="4">DUF305 domain-containing protein</fullName>
    </recommendedName>
</protein>
<proteinExistence type="predicted"/>
<evidence type="ECO:0000256" key="1">
    <source>
        <dbReference type="SAM" id="MobiDB-lite"/>
    </source>
</evidence>
<dbReference type="EMBL" id="JBHLTC010000020">
    <property type="protein sequence ID" value="MFC0626045.1"/>
    <property type="molecule type" value="Genomic_DNA"/>
</dbReference>
<dbReference type="Proteomes" id="UP001589890">
    <property type="component" value="Unassembled WGS sequence"/>
</dbReference>
<accession>A0ABV6QN37</accession>